<evidence type="ECO:0000256" key="1">
    <source>
        <dbReference type="SAM" id="SignalP"/>
    </source>
</evidence>
<dbReference type="Pfam" id="PF15848">
    <property type="entry name" value="ODAPH"/>
    <property type="match status" value="1"/>
</dbReference>
<dbReference type="GeneID" id="127232439"/>
<dbReference type="PANTHER" id="PTHR40376">
    <property type="entry name" value="ODONTOGENESIS ASSOCIATED PHOSPHOPROTEIN"/>
    <property type="match status" value="1"/>
</dbReference>
<dbReference type="CTD" id="152816"/>
<organism evidence="2 3">
    <name type="scientific">Phodopus roborovskii</name>
    <name type="common">Roborovski's desert hamster</name>
    <name type="synonym">Cricetulus roborovskii</name>
    <dbReference type="NCBI Taxonomy" id="109678"/>
    <lineage>
        <taxon>Eukaryota</taxon>
        <taxon>Metazoa</taxon>
        <taxon>Chordata</taxon>
        <taxon>Craniata</taxon>
        <taxon>Vertebrata</taxon>
        <taxon>Euteleostomi</taxon>
        <taxon>Mammalia</taxon>
        <taxon>Eutheria</taxon>
        <taxon>Euarchontoglires</taxon>
        <taxon>Glires</taxon>
        <taxon>Rodentia</taxon>
        <taxon>Myomorpha</taxon>
        <taxon>Muroidea</taxon>
        <taxon>Cricetidae</taxon>
        <taxon>Cricetinae</taxon>
        <taxon>Phodopus</taxon>
    </lineage>
</organism>
<name>A0AAU9ZUG5_PHORO</name>
<comment type="caution">
    <text evidence="2">The sequence shown here is derived from an EMBL/GenBank/DDBJ whole genome shotgun (WGS) entry which is preliminary data.</text>
</comment>
<dbReference type="PANTHER" id="PTHR40376:SF1">
    <property type="entry name" value="ODONTOGENESIS ASSOCIATED PHOSPHOPROTEIN"/>
    <property type="match status" value="1"/>
</dbReference>
<dbReference type="AlphaFoldDB" id="A0AAU9ZUG5"/>
<keyword evidence="1" id="KW-0732">Signal</keyword>
<feature type="signal peptide" evidence="1">
    <location>
        <begin position="1"/>
        <end position="21"/>
    </location>
</feature>
<keyword evidence="3" id="KW-1185">Reference proteome</keyword>
<gene>
    <name evidence="2" type="primary">Odaph</name>
    <name evidence="2" type="ORF">PHOROB_LOCUS12462</name>
</gene>
<dbReference type="RefSeq" id="XP_051054540.1">
    <property type="nucleotide sequence ID" value="XM_051198583.1"/>
</dbReference>
<proteinExistence type="predicted"/>
<evidence type="ECO:0000313" key="2">
    <source>
        <dbReference type="EMBL" id="CAH6884617.1"/>
    </source>
</evidence>
<protein>
    <submittedName>
        <fullName evidence="2">Odaph protein</fullName>
    </submittedName>
</protein>
<reference evidence="2" key="1">
    <citation type="submission" date="2022-06" db="EMBL/GenBank/DDBJ databases">
        <authorList>
            <person name="Andreotti S."/>
            <person name="Wyler E."/>
        </authorList>
    </citation>
    <scope>NUCLEOTIDE SEQUENCE</scope>
</reference>
<dbReference type="InterPro" id="IPR031706">
    <property type="entry name" value="ODAPH"/>
</dbReference>
<accession>A0AAU9ZUG5</accession>
<dbReference type="GO" id="GO:0070175">
    <property type="term" value="P:positive regulation of enamel mineralization"/>
    <property type="evidence" value="ECO:0007669"/>
    <property type="project" value="TreeGrafter"/>
</dbReference>
<sequence>MAPGSHFWVLVCWSMLTVAEGQDVVTPPDGSQDNVAPTDCQIFTLTPVPPTRKPAVTMAQPNTRTFPWTWFYFLPRRPGFYLRPHNRPFLLPNFNPRFQFYPFYLPQGRLPGRYFLRGQLQSRSSSEETIEK</sequence>
<feature type="chain" id="PRO_5043695555" evidence="1">
    <location>
        <begin position="22"/>
        <end position="132"/>
    </location>
</feature>
<dbReference type="EMBL" id="CALSGD010001509">
    <property type="protein sequence ID" value="CAH6884617.1"/>
    <property type="molecule type" value="Genomic_DNA"/>
</dbReference>
<dbReference type="KEGG" id="prob:127232439"/>
<evidence type="ECO:0000313" key="3">
    <source>
        <dbReference type="Proteomes" id="UP001152836"/>
    </source>
</evidence>
<dbReference type="Proteomes" id="UP001152836">
    <property type="component" value="Unassembled WGS sequence"/>
</dbReference>